<reference evidence="7" key="1">
    <citation type="journal article" date="2017" name="Front. Plant Sci.">
        <title>Climate Clever Clovers: New Paradigm to Reduce the Environmental Footprint of Ruminants by Breeding Low Methanogenic Forages Utilizing Haplotype Variation.</title>
        <authorList>
            <person name="Kaur P."/>
            <person name="Appels R."/>
            <person name="Bayer P.E."/>
            <person name="Keeble-Gagnere G."/>
            <person name="Wang J."/>
            <person name="Hirakawa H."/>
            <person name="Shirasawa K."/>
            <person name="Vercoe P."/>
            <person name="Stefanova K."/>
            <person name="Durmic Z."/>
            <person name="Nichols P."/>
            <person name="Revell C."/>
            <person name="Isobe S.N."/>
            <person name="Edwards D."/>
            <person name="Erskine W."/>
        </authorList>
    </citation>
    <scope>NUCLEOTIDE SEQUENCE [LARGE SCALE GENOMIC DNA]</scope>
    <source>
        <strain evidence="7">cv. Daliak</strain>
    </source>
</reference>
<dbReference type="GO" id="GO:0030246">
    <property type="term" value="F:carbohydrate binding"/>
    <property type="evidence" value="ECO:0007669"/>
    <property type="project" value="UniProtKB-KW"/>
</dbReference>
<accession>A0A2Z6PIS3</accession>
<dbReference type="InterPro" id="IPR013320">
    <property type="entry name" value="ConA-like_dom_sf"/>
</dbReference>
<feature type="domain" description="Legume lectin" evidence="5">
    <location>
        <begin position="33"/>
        <end position="262"/>
    </location>
</feature>
<comment type="similarity">
    <text evidence="1">Belongs to the leguminous lectin family.</text>
</comment>
<evidence type="ECO:0000259" key="5">
    <source>
        <dbReference type="Pfam" id="PF00139"/>
    </source>
</evidence>
<evidence type="ECO:0000313" key="7">
    <source>
        <dbReference type="Proteomes" id="UP000242715"/>
    </source>
</evidence>
<proteinExistence type="inferred from homology"/>
<keyword evidence="7" id="KW-1185">Reference proteome</keyword>
<dbReference type="PIRSF" id="PIRSF002690">
    <property type="entry name" value="L-type_lectin_plant"/>
    <property type="match status" value="1"/>
</dbReference>
<keyword evidence="2" id="KW-0430">Lectin</keyword>
<evidence type="ECO:0000313" key="6">
    <source>
        <dbReference type="EMBL" id="GAU51360.1"/>
    </source>
</evidence>
<feature type="signal peptide" evidence="4">
    <location>
        <begin position="1"/>
        <end position="29"/>
    </location>
</feature>
<evidence type="ECO:0000256" key="3">
    <source>
        <dbReference type="ARBA" id="ARBA00023180"/>
    </source>
</evidence>
<sequence length="275" mass="29841">MANFFPTNNIHKLFCVVLVILLATELVNSQKTVSFTISDFSVSKSLIIYQGSAKVSRGNLELNDPDEPDSFVGRGLYRTPVPIWNRTTGNAASFVTSFSFVIDDVGTRTPADGLIFFLAPQDTKIPNGSLGGNLGVVDGSSPVNQFVGVEFDNFANRWDPSYSHVGIDVNSLISLKTAKWNRASEVLVDVSIAYDANSKILSVSLTDSDDQFLTLSQVVDFKDVLPEIVRIGFSGATSNVGFQLNTIHSWSFTSTWNTDTSSTTLNDIASETDAS</sequence>
<dbReference type="OrthoDB" id="1389823at2759"/>
<dbReference type="Proteomes" id="UP000242715">
    <property type="component" value="Unassembled WGS sequence"/>
</dbReference>
<organism evidence="6 7">
    <name type="scientific">Trifolium subterraneum</name>
    <name type="common">Subterranean clover</name>
    <dbReference type="NCBI Taxonomy" id="3900"/>
    <lineage>
        <taxon>Eukaryota</taxon>
        <taxon>Viridiplantae</taxon>
        <taxon>Streptophyta</taxon>
        <taxon>Embryophyta</taxon>
        <taxon>Tracheophyta</taxon>
        <taxon>Spermatophyta</taxon>
        <taxon>Magnoliopsida</taxon>
        <taxon>eudicotyledons</taxon>
        <taxon>Gunneridae</taxon>
        <taxon>Pentapetalae</taxon>
        <taxon>rosids</taxon>
        <taxon>fabids</taxon>
        <taxon>Fabales</taxon>
        <taxon>Fabaceae</taxon>
        <taxon>Papilionoideae</taxon>
        <taxon>50 kb inversion clade</taxon>
        <taxon>NPAAA clade</taxon>
        <taxon>Hologalegina</taxon>
        <taxon>IRL clade</taxon>
        <taxon>Trifolieae</taxon>
        <taxon>Trifolium</taxon>
    </lineage>
</organism>
<evidence type="ECO:0000256" key="1">
    <source>
        <dbReference type="ARBA" id="ARBA00007606"/>
    </source>
</evidence>
<dbReference type="Pfam" id="PF00139">
    <property type="entry name" value="Lectin_legB"/>
    <property type="match status" value="1"/>
</dbReference>
<dbReference type="InterPro" id="IPR050258">
    <property type="entry name" value="Leguminous_Lectin"/>
</dbReference>
<keyword evidence="3" id="KW-0325">Glycoprotein</keyword>
<dbReference type="GO" id="GO:0009610">
    <property type="term" value="P:response to symbiotic fungus"/>
    <property type="evidence" value="ECO:0007669"/>
    <property type="project" value="UniProtKB-ARBA"/>
</dbReference>
<evidence type="ECO:0000256" key="4">
    <source>
        <dbReference type="SAM" id="SignalP"/>
    </source>
</evidence>
<dbReference type="InterPro" id="IPR016363">
    <property type="entry name" value="L-lectin"/>
</dbReference>
<dbReference type="PANTHER" id="PTHR32401">
    <property type="entry name" value="CONCANAVALIN A-LIKE LECTIN FAMILY PROTEIN"/>
    <property type="match status" value="1"/>
</dbReference>
<dbReference type="PANTHER" id="PTHR32401:SF49">
    <property type="entry name" value="OS10G0129200 PROTEIN"/>
    <property type="match status" value="1"/>
</dbReference>
<feature type="chain" id="PRO_5016296046" description="Legume lectin domain-containing protein" evidence="4">
    <location>
        <begin position="30"/>
        <end position="275"/>
    </location>
</feature>
<keyword evidence="4" id="KW-0732">Signal</keyword>
<dbReference type="InterPro" id="IPR001220">
    <property type="entry name" value="Legume_lectin_dom"/>
</dbReference>
<dbReference type="Gene3D" id="2.60.120.200">
    <property type="match status" value="1"/>
</dbReference>
<gene>
    <name evidence="6" type="ORF">TSUD_413050</name>
</gene>
<evidence type="ECO:0000256" key="2">
    <source>
        <dbReference type="ARBA" id="ARBA00022734"/>
    </source>
</evidence>
<dbReference type="SUPFAM" id="SSF49899">
    <property type="entry name" value="Concanavalin A-like lectins/glucanases"/>
    <property type="match status" value="1"/>
</dbReference>
<protein>
    <recommendedName>
        <fullName evidence="5">Legume lectin domain-containing protein</fullName>
    </recommendedName>
</protein>
<name>A0A2Z6PIS3_TRISU</name>
<dbReference type="EMBL" id="DF975092">
    <property type="protein sequence ID" value="GAU51360.1"/>
    <property type="molecule type" value="Genomic_DNA"/>
</dbReference>
<dbReference type="AlphaFoldDB" id="A0A2Z6PIS3"/>
<dbReference type="CDD" id="cd06899">
    <property type="entry name" value="lectin_legume_LecRK_Arcelin_ConA"/>
    <property type="match status" value="1"/>
</dbReference>